<dbReference type="AlphaFoldDB" id="A0AA36GUD2"/>
<reference evidence="1" key="1">
    <citation type="submission" date="2023-07" db="EMBL/GenBank/DDBJ databases">
        <authorList>
            <consortium name="CYATHOMIX"/>
        </authorList>
    </citation>
    <scope>NUCLEOTIDE SEQUENCE</scope>
    <source>
        <strain evidence="1">N/A</strain>
    </source>
</reference>
<dbReference type="Proteomes" id="UP001176961">
    <property type="component" value="Unassembled WGS sequence"/>
</dbReference>
<protein>
    <submittedName>
        <fullName evidence="1">Uncharacterized protein</fullName>
    </submittedName>
</protein>
<proteinExistence type="predicted"/>
<comment type="caution">
    <text evidence="1">The sequence shown here is derived from an EMBL/GenBank/DDBJ whole genome shotgun (WGS) entry which is preliminary data.</text>
</comment>
<dbReference type="EMBL" id="CATQJL010000223">
    <property type="protein sequence ID" value="CAJ0598316.1"/>
    <property type="molecule type" value="Genomic_DNA"/>
</dbReference>
<organism evidence="1 2">
    <name type="scientific">Cylicocyclus nassatus</name>
    <name type="common">Nematode worm</name>
    <dbReference type="NCBI Taxonomy" id="53992"/>
    <lineage>
        <taxon>Eukaryota</taxon>
        <taxon>Metazoa</taxon>
        <taxon>Ecdysozoa</taxon>
        <taxon>Nematoda</taxon>
        <taxon>Chromadorea</taxon>
        <taxon>Rhabditida</taxon>
        <taxon>Rhabditina</taxon>
        <taxon>Rhabditomorpha</taxon>
        <taxon>Strongyloidea</taxon>
        <taxon>Strongylidae</taxon>
        <taxon>Cylicocyclus</taxon>
    </lineage>
</organism>
<keyword evidence="2" id="KW-1185">Reference proteome</keyword>
<name>A0AA36GUD2_CYLNA</name>
<accession>A0AA36GUD2</accession>
<evidence type="ECO:0000313" key="1">
    <source>
        <dbReference type="EMBL" id="CAJ0598316.1"/>
    </source>
</evidence>
<gene>
    <name evidence="1" type="ORF">CYNAS_LOCUS10299</name>
</gene>
<evidence type="ECO:0000313" key="2">
    <source>
        <dbReference type="Proteomes" id="UP001176961"/>
    </source>
</evidence>
<sequence>MELEGEEQGHGPVKEGGTSFAAPASALLLERDGPKRGILTRVATTFTQLKEQFEEGGKIVTVWPPIMEKIADEWKKLIELWEVFDQTLLHQAKPGQCIVTGTKCFGSSCRVRKDTVRGREKKSRETDGAA</sequence>